<dbReference type="AlphaFoldDB" id="D8QK96"/>
<dbReference type="OMA" id="PRNHELN"/>
<proteinExistence type="predicted"/>
<dbReference type="PANTHER" id="PTHR40465">
    <property type="entry name" value="CHROMOSOME 1, WHOLE GENOME SHOTGUN SEQUENCE"/>
    <property type="match status" value="1"/>
</dbReference>
<sequence length="369" mass="40638">MDDGAIPYVGNPEPAFGPWFIVVILSWTLWGVLTLQVVNYYYAYKRDRVLLKWLVAIVWLADTAHKIILLTGDASSRTCTLCFLLLDRSGRYSFSGYLSPVKDVSLISGETAPRVFVTILVQGFCFSRVYIFARRTYSALLSAVVPAVYVLSVLLQLGFTIACLIVTFTADDFADFASKTMSISAPGYLSTALGTDIIMASLMTFFLYQEYRRGHYDGTSSMLRRLCIFSVNTGTWTAVFAIATLILYELRPLDNYWAIFDFGVCGVYSNTLLANLNARNYARGDETVTFTFDKTGSPNKTGSPGRGLPPLSTGDTTTMGYSGYATGETRFTSSGRTDESVTPRDLGTFVTAKEELNSPTSKEGSDDIV</sequence>
<feature type="compositionally biased region" description="Polar residues" evidence="1">
    <location>
        <begin position="293"/>
        <end position="302"/>
    </location>
</feature>
<keyword evidence="5" id="KW-1185">Reference proteome</keyword>
<accession>D8QK96</accession>
<feature type="transmembrane region" description="Helical" evidence="2">
    <location>
        <begin position="256"/>
        <end position="276"/>
    </location>
</feature>
<dbReference type="HOGENOM" id="CLU_046025_5_2_1"/>
<feature type="domain" description="DUF6534" evidence="3">
    <location>
        <begin position="193"/>
        <end position="281"/>
    </location>
</feature>
<evidence type="ECO:0000313" key="4">
    <source>
        <dbReference type="EMBL" id="EFI91673.1"/>
    </source>
</evidence>
<protein>
    <recommendedName>
        <fullName evidence="3">DUF6534 domain-containing protein</fullName>
    </recommendedName>
</protein>
<evidence type="ECO:0000259" key="3">
    <source>
        <dbReference type="Pfam" id="PF20152"/>
    </source>
</evidence>
<keyword evidence="2" id="KW-0472">Membrane</keyword>
<feature type="transmembrane region" description="Helical" evidence="2">
    <location>
        <begin position="20"/>
        <end position="42"/>
    </location>
</feature>
<dbReference type="OrthoDB" id="2884999at2759"/>
<feature type="non-terminal residue" evidence="4">
    <location>
        <position position="369"/>
    </location>
</feature>
<organism evidence="5">
    <name type="scientific">Schizophyllum commune (strain H4-8 / FGSC 9210)</name>
    <name type="common">Split gill fungus</name>
    <dbReference type="NCBI Taxonomy" id="578458"/>
    <lineage>
        <taxon>Eukaryota</taxon>
        <taxon>Fungi</taxon>
        <taxon>Dikarya</taxon>
        <taxon>Basidiomycota</taxon>
        <taxon>Agaricomycotina</taxon>
        <taxon>Agaricomycetes</taxon>
        <taxon>Agaricomycetidae</taxon>
        <taxon>Agaricales</taxon>
        <taxon>Schizophyllaceae</taxon>
        <taxon>Schizophyllum</taxon>
    </lineage>
</organism>
<reference evidence="4 5" key="1">
    <citation type="journal article" date="2010" name="Nat. Biotechnol.">
        <title>Genome sequence of the model mushroom Schizophyllum commune.</title>
        <authorList>
            <person name="Ohm R.A."/>
            <person name="de Jong J.F."/>
            <person name="Lugones L.G."/>
            <person name="Aerts A."/>
            <person name="Kothe E."/>
            <person name="Stajich J.E."/>
            <person name="de Vries R.P."/>
            <person name="Record E."/>
            <person name="Levasseur A."/>
            <person name="Baker S.E."/>
            <person name="Bartholomew K.A."/>
            <person name="Coutinho P.M."/>
            <person name="Erdmann S."/>
            <person name="Fowler T.J."/>
            <person name="Gathman A.C."/>
            <person name="Lombard V."/>
            <person name="Henrissat B."/>
            <person name="Knabe N."/>
            <person name="Kuees U."/>
            <person name="Lilly W.W."/>
            <person name="Lindquist E."/>
            <person name="Lucas S."/>
            <person name="Magnuson J.K."/>
            <person name="Piumi F."/>
            <person name="Raudaskoski M."/>
            <person name="Salamov A."/>
            <person name="Schmutz J."/>
            <person name="Schwarze F.W.M.R."/>
            <person name="vanKuyk P.A."/>
            <person name="Horton J.S."/>
            <person name="Grigoriev I.V."/>
            <person name="Woesten H.A.B."/>
        </authorList>
    </citation>
    <scope>NUCLEOTIDE SEQUENCE [LARGE SCALE GENOMIC DNA]</scope>
    <source>
        <strain evidence="5">H4-8 / FGSC 9210</strain>
    </source>
</reference>
<dbReference type="VEuPathDB" id="FungiDB:SCHCODRAFT_0114273"/>
<dbReference type="KEGG" id="scm:SCHCO_0114273"/>
<dbReference type="RefSeq" id="XP_003026576.1">
    <property type="nucleotide sequence ID" value="XM_003026530.1"/>
</dbReference>
<feature type="transmembrane region" description="Helical" evidence="2">
    <location>
        <begin position="229"/>
        <end position="250"/>
    </location>
</feature>
<dbReference type="EMBL" id="GL377316">
    <property type="protein sequence ID" value="EFI91673.1"/>
    <property type="molecule type" value="Genomic_DNA"/>
</dbReference>
<gene>
    <name evidence="4" type="ORF">SCHCODRAFT_114273</name>
</gene>
<dbReference type="GeneID" id="9593293"/>
<dbReference type="InterPro" id="IPR045339">
    <property type="entry name" value="DUF6534"/>
</dbReference>
<dbReference type="Proteomes" id="UP000007431">
    <property type="component" value="Unassembled WGS sequence"/>
</dbReference>
<feature type="transmembrane region" description="Helical" evidence="2">
    <location>
        <begin position="140"/>
        <end position="168"/>
    </location>
</feature>
<name>D8QK96_SCHCM</name>
<feature type="transmembrane region" description="Helical" evidence="2">
    <location>
        <begin position="188"/>
        <end position="208"/>
    </location>
</feature>
<evidence type="ECO:0000313" key="5">
    <source>
        <dbReference type="Proteomes" id="UP000007431"/>
    </source>
</evidence>
<feature type="region of interest" description="Disordered" evidence="1">
    <location>
        <begin position="293"/>
        <end position="369"/>
    </location>
</feature>
<dbReference type="InParanoid" id="D8QK96"/>
<keyword evidence="2" id="KW-0812">Transmembrane</keyword>
<feature type="transmembrane region" description="Helical" evidence="2">
    <location>
        <begin position="49"/>
        <end position="68"/>
    </location>
</feature>
<evidence type="ECO:0000256" key="2">
    <source>
        <dbReference type="SAM" id="Phobius"/>
    </source>
</evidence>
<feature type="transmembrane region" description="Helical" evidence="2">
    <location>
        <begin position="115"/>
        <end position="133"/>
    </location>
</feature>
<dbReference type="PANTHER" id="PTHR40465:SF1">
    <property type="entry name" value="DUF6534 DOMAIN-CONTAINING PROTEIN"/>
    <property type="match status" value="1"/>
</dbReference>
<dbReference type="STRING" id="578458.D8QK96"/>
<evidence type="ECO:0000256" key="1">
    <source>
        <dbReference type="SAM" id="MobiDB-lite"/>
    </source>
</evidence>
<keyword evidence="2" id="KW-1133">Transmembrane helix</keyword>
<dbReference type="Pfam" id="PF20152">
    <property type="entry name" value="DUF6534"/>
    <property type="match status" value="1"/>
</dbReference>